<dbReference type="RefSeq" id="WP_213655309.1">
    <property type="nucleotide sequence ID" value="NZ_BOSL01000008.1"/>
</dbReference>
<feature type="chain" id="PRO_5046181038" description="LysM domain-containing protein" evidence="2">
    <location>
        <begin position="30"/>
        <end position="273"/>
    </location>
</feature>
<evidence type="ECO:0000256" key="2">
    <source>
        <dbReference type="SAM" id="SignalP"/>
    </source>
</evidence>
<feature type="region of interest" description="Disordered" evidence="1">
    <location>
        <begin position="247"/>
        <end position="273"/>
    </location>
</feature>
<feature type="compositionally biased region" description="Low complexity" evidence="1">
    <location>
        <begin position="32"/>
        <end position="43"/>
    </location>
</feature>
<evidence type="ECO:0000313" key="3">
    <source>
        <dbReference type="EMBL" id="GIP53865.1"/>
    </source>
</evidence>
<dbReference type="EMBL" id="BOSL01000008">
    <property type="protein sequence ID" value="GIP53865.1"/>
    <property type="molecule type" value="Genomic_DNA"/>
</dbReference>
<protein>
    <recommendedName>
        <fullName evidence="5">LysM domain-containing protein</fullName>
    </recommendedName>
</protein>
<accession>A0ABQ4MCY5</accession>
<evidence type="ECO:0000313" key="4">
    <source>
        <dbReference type="Proteomes" id="UP000679992"/>
    </source>
</evidence>
<keyword evidence="2" id="KW-0732">Signal</keyword>
<organism evidence="3 4">
    <name type="scientific">Paenibacillus vini</name>
    <dbReference type="NCBI Taxonomy" id="1476024"/>
    <lineage>
        <taxon>Bacteria</taxon>
        <taxon>Bacillati</taxon>
        <taxon>Bacillota</taxon>
        <taxon>Bacilli</taxon>
        <taxon>Bacillales</taxon>
        <taxon>Paenibacillaceae</taxon>
        <taxon>Paenibacillus</taxon>
    </lineage>
</organism>
<evidence type="ECO:0000256" key="1">
    <source>
        <dbReference type="SAM" id="MobiDB-lite"/>
    </source>
</evidence>
<keyword evidence="4" id="KW-1185">Reference proteome</keyword>
<feature type="signal peptide" evidence="2">
    <location>
        <begin position="1"/>
        <end position="29"/>
    </location>
</feature>
<gene>
    <name evidence="3" type="ORF">J42TS3_29000</name>
</gene>
<feature type="region of interest" description="Disordered" evidence="1">
    <location>
        <begin position="32"/>
        <end position="57"/>
    </location>
</feature>
<name>A0ABQ4MCY5_9BACL</name>
<proteinExistence type="predicted"/>
<comment type="caution">
    <text evidence="3">The sequence shown here is derived from an EMBL/GenBank/DDBJ whole genome shotgun (WGS) entry which is preliminary data.</text>
</comment>
<evidence type="ECO:0008006" key="5">
    <source>
        <dbReference type="Google" id="ProtNLM"/>
    </source>
</evidence>
<dbReference type="Proteomes" id="UP000679992">
    <property type="component" value="Unassembled WGS sequence"/>
</dbReference>
<reference evidence="3 4" key="1">
    <citation type="submission" date="2021-03" db="EMBL/GenBank/DDBJ databases">
        <title>Antimicrobial resistance genes in bacteria isolated from Japanese honey, and their potential for conferring macrolide and lincosamide resistance in the American foulbrood pathogen Paenibacillus larvae.</title>
        <authorList>
            <person name="Okamoto M."/>
            <person name="Kumagai M."/>
            <person name="Kanamori H."/>
            <person name="Takamatsu D."/>
        </authorList>
    </citation>
    <scope>NUCLEOTIDE SEQUENCE [LARGE SCALE GENOMIC DNA]</scope>
    <source>
        <strain evidence="3 4">J42TS3</strain>
    </source>
</reference>
<sequence length="273" mass="28069">MKNKAITASALALAITLGGGAVLAGQAFAASDSNTTSSTSSATQRADKGTLKGKGGHHGIGVKLDNTAIAALFGMTETELETAERSGKSLAAVAEEKGISLQSVIDLVAKQLTARLDQKLADGSLTQTQYDTEKANVTEKANKLVNRELTGKASLGGHGGARIDEEAVAELLGISISDYETAKHAGKSMAALAEEKGVALQSVVELVTSQLTTALDKQLADGKITQSQFDTAKTKLAAKALEIVKGTRSDKAGHHGHGSRSGTVNETEKTTEG</sequence>